<dbReference type="Gene3D" id="3.20.20.190">
    <property type="entry name" value="Phosphatidylinositol (PI) phosphodiesterase"/>
    <property type="match status" value="1"/>
</dbReference>
<proteinExistence type="inferred from homology"/>
<gene>
    <name evidence="9" type="ORF">K7432_009844</name>
</gene>
<dbReference type="EC" id="3.1.4.46" evidence="2"/>
<keyword evidence="3 7" id="KW-0732">Signal</keyword>
<dbReference type="SUPFAM" id="SSF51695">
    <property type="entry name" value="PLC-like phosphodiesterases"/>
    <property type="match status" value="1"/>
</dbReference>
<evidence type="ECO:0000256" key="3">
    <source>
        <dbReference type="ARBA" id="ARBA00022729"/>
    </source>
</evidence>
<accession>A0ABR2VWK4</accession>
<dbReference type="EMBL" id="JASJQH010007511">
    <property type="protein sequence ID" value="KAK9708088.1"/>
    <property type="molecule type" value="Genomic_DNA"/>
</dbReference>
<evidence type="ECO:0000313" key="9">
    <source>
        <dbReference type="EMBL" id="KAK9708088.1"/>
    </source>
</evidence>
<evidence type="ECO:0000259" key="8">
    <source>
        <dbReference type="PROSITE" id="PS51704"/>
    </source>
</evidence>
<dbReference type="PROSITE" id="PS51704">
    <property type="entry name" value="GP_PDE"/>
    <property type="match status" value="1"/>
</dbReference>
<evidence type="ECO:0000256" key="2">
    <source>
        <dbReference type="ARBA" id="ARBA00012247"/>
    </source>
</evidence>
<feature type="chain" id="PRO_5046695359" description="glycerophosphodiester phosphodiesterase" evidence="7">
    <location>
        <begin position="22"/>
        <end position="398"/>
    </location>
</feature>
<sequence>MLFKASIVGLLSLTTISLVASAPVQSHAHKKWNTLDGKPSLIFGHRGDKAMMPEHTLGSYHLAAIEGADYVEPDLAVTKDGHLVCNHDLSLQSTTDIADHPEFASRQRNLTDVLDDVKTTIANNWFIEDFTLAELKTLKVQQAKVGVRPQYFNQVFEIPTFEEYLTLVQNLSVRLDRPIGIVPELKHAAHNNKLHSKVPHFFENLVLDTLARFGYPRRHSEIKNATHIIRKDKVAIPRGHVVIQNFEVESAKYLAKSSDHDILMLVWANAWAMTPKGLDDIATFATYVGPWKEFFFTGVEAEYKYNKIEWDQKEIRKLGGFIPPHKLIKEIHKRKLRAVAYTFYDSHEPSQRGCAVKCTKQSRKQELDFYFKQGMDGLFVEGVSNAIQIRDDYFNIKI</sequence>
<protein>
    <recommendedName>
        <fullName evidence="2">glycerophosphodiester phosphodiesterase</fullName>
        <ecNumber evidence="2">3.1.4.46</ecNumber>
    </recommendedName>
</protein>
<dbReference type="InterPro" id="IPR030395">
    <property type="entry name" value="GP_PDE_dom"/>
</dbReference>
<dbReference type="Proteomes" id="UP001479436">
    <property type="component" value="Unassembled WGS sequence"/>
</dbReference>
<evidence type="ECO:0000256" key="7">
    <source>
        <dbReference type="SAM" id="SignalP"/>
    </source>
</evidence>
<dbReference type="InterPro" id="IPR017946">
    <property type="entry name" value="PLC-like_Pdiesterase_TIM-brl"/>
</dbReference>
<dbReference type="Pfam" id="PF03009">
    <property type="entry name" value="GDPD"/>
    <property type="match status" value="1"/>
</dbReference>
<keyword evidence="4" id="KW-0319">Glycerol metabolism</keyword>
<dbReference type="PANTHER" id="PTHR43620:SF7">
    <property type="entry name" value="GLYCEROPHOSPHODIESTER PHOSPHODIESTERASE GDPD5-RELATED"/>
    <property type="match status" value="1"/>
</dbReference>
<comment type="caution">
    <text evidence="9">The sequence shown here is derived from an EMBL/GenBank/DDBJ whole genome shotgun (WGS) entry which is preliminary data.</text>
</comment>
<comment type="catalytic activity">
    <reaction evidence="6">
        <text>a sn-glycero-3-phosphodiester + H2O = an alcohol + sn-glycerol 3-phosphate + H(+)</text>
        <dbReference type="Rhea" id="RHEA:12969"/>
        <dbReference type="ChEBI" id="CHEBI:15377"/>
        <dbReference type="ChEBI" id="CHEBI:15378"/>
        <dbReference type="ChEBI" id="CHEBI:30879"/>
        <dbReference type="ChEBI" id="CHEBI:57597"/>
        <dbReference type="ChEBI" id="CHEBI:83408"/>
        <dbReference type="EC" id="3.1.4.46"/>
    </reaction>
</comment>
<evidence type="ECO:0000256" key="4">
    <source>
        <dbReference type="ARBA" id="ARBA00022798"/>
    </source>
</evidence>
<evidence type="ECO:0000256" key="1">
    <source>
        <dbReference type="ARBA" id="ARBA00007277"/>
    </source>
</evidence>
<feature type="domain" description="GP-PDE" evidence="8">
    <location>
        <begin position="40"/>
        <end position="354"/>
    </location>
</feature>
<keyword evidence="10" id="KW-1185">Reference proteome</keyword>
<feature type="signal peptide" evidence="7">
    <location>
        <begin position="1"/>
        <end position="21"/>
    </location>
</feature>
<evidence type="ECO:0000313" key="10">
    <source>
        <dbReference type="Proteomes" id="UP001479436"/>
    </source>
</evidence>
<dbReference type="PANTHER" id="PTHR43620">
    <property type="entry name" value="GLYCEROPHOSPHORYL DIESTER PHOSPHODIESTERASE"/>
    <property type="match status" value="1"/>
</dbReference>
<organism evidence="9 10">
    <name type="scientific">Basidiobolus ranarum</name>
    <dbReference type="NCBI Taxonomy" id="34480"/>
    <lineage>
        <taxon>Eukaryota</taxon>
        <taxon>Fungi</taxon>
        <taxon>Fungi incertae sedis</taxon>
        <taxon>Zoopagomycota</taxon>
        <taxon>Entomophthoromycotina</taxon>
        <taxon>Basidiobolomycetes</taxon>
        <taxon>Basidiobolales</taxon>
        <taxon>Basidiobolaceae</taxon>
        <taxon>Basidiobolus</taxon>
    </lineage>
</organism>
<reference evidence="9 10" key="1">
    <citation type="submission" date="2023-04" db="EMBL/GenBank/DDBJ databases">
        <title>Genome of Basidiobolus ranarum AG-B5.</title>
        <authorList>
            <person name="Stajich J.E."/>
            <person name="Carter-House D."/>
            <person name="Gryganskyi A."/>
        </authorList>
    </citation>
    <scope>NUCLEOTIDE SEQUENCE [LARGE SCALE GENOMIC DNA]</scope>
    <source>
        <strain evidence="9 10">AG-B5</strain>
    </source>
</reference>
<name>A0ABR2VWK4_9FUNG</name>
<keyword evidence="5" id="KW-0378">Hydrolase</keyword>
<comment type="similarity">
    <text evidence="1">Belongs to the glycerophosphoryl diester phosphodiesterase family.</text>
</comment>
<evidence type="ECO:0000256" key="6">
    <source>
        <dbReference type="ARBA" id="ARBA00047512"/>
    </source>
</evidence>
<evidence type="ECO:0000256" key="5">
    <source>
        <dbReference type="ARBA" id="ARBA00022801"/>
    </source>
</evidence>